<sequence length="760" mass="85163">MELNERKLAKFRPEMVTSKRQTTLLHSLEGLIGKVDFNQLSHHCTIYGGMLGSPASTAAYLIHSAQWDDSAEQYLRNVIKSYGSCGGVPSGFPSPVFEASWTISTLLASEYSMDDFTGNAIEEIRNYLDQLLEEQKGLLGFAPGFVPDADDTSRALLAQGYLGTQGDPSSLVQYFEATDHFQTYQLERDPSFSANANILLALLIAPDPGAYSQQIEKAVKFMLSRWEDGALRDKWNLAAEYSEMLLGSGLCRLIEVRSQGRLSKISTELIDGRVPIALGQLLSRMVTRQFDNGSWQSSIERTAYSVLLLADLLKLPWPRLIRDLAHTALLKGREYLTLHADDWSEGDYIWIEKVTYKLPILAETYALAAMRAPAEEKMWTTDVVNIFAVPEKKLQRMSMFFGRLPLFANVSPTAMLLAVAEAQLYSQSLRAVRLDIFPRDEMAMTEDKYLDYIPIAWTSVNTASGLTLSGKAMWDMMVISMLNYQADEYMESVVATLSTSSIAQLKTVIRTECLDGLSASRCSSLSHETETSSLTLQLTPPLDDSDSQTPTASIQEVVEILKKYVQHIRHHRGVVATPESAQKQVAEELEKFLLAHMAHNADNARMRTQSGNLPDQSYFDWVRTTGANDTSCPYSFAFFCCLIGERDSEFSSAKQRYFTRALGLHLATMCRQYNDYGSHRRDIAEGNLNSLDFEEFQSDDAKEDLMAVAEFERECMKVCFARLSAEINAATVARIQAFIDVTDLFGQIYVAQDIASRIQK</sequence>
<gene>
    <name evidence="2" type="ORF">BO71DRAFT_401267</name>
</gene>
<evidence type="ECO:0000313" key="2">
    <source>
        <dbReference type="EMBL" id="PYH91566.1"/>
    </source>
</evidence>
<dbReference type="InterPro" id="IPR008930">
    <property type="entry name" value="Terpenoid_cyclase/PrenylTrfase"/>
</dbReference>
<dbReference type="Gene3D" id="1.50.10.160">
    <property type="match status" value="1"/>
</dbReference>
<dbReference type="GO" id="GO:0016102">
    <property type="term" value="P:diterpenoid biosynthetic process"/>
    <property type="evidence" value="ECO:0007669"/>
    <property type="project" value="TreeGrafter"/>
</dbReference>
<comment type="similarity">
    <text evidence="1">Belongs to the terpene synthase family.</text>
</comment>
<dbReference type="Gene3D" id="1.50.10.20">
    <property type="match status" value="1"/>
</dbReference>
<accession>A0A319D233</accession>
<dbReference type="PANTHER" id="PTHR31739:SF25">
    <property type="entry name" value="(E,E)-GERANYLLINALOOL SYNTHASE"/>
    <property type="match status" value="1"/>
</dbReference>
<dbReference type="GO" id="GO:0000287">
    <property type="term" value="F:magnesium ion binding"/>
    <property type="evidence" value="ECO:0007669"/>
    <property type="project" value="TreeGrafter"/>
</dbReference>
<name>A0A319D233_9EURO</name>
<organism evidence="2 3">
    <name type="scientific">Aspergillus ellipticus CBS 707.79</name>
    <dbReference type="NCBI Taxonomy" id="1448320"/>
    <lineage>
        <taxon>Eukaryota</taxon>
        <taxon>Fungi</taxon>
        <taxon>Dikarya</taxon>
        <taxon>Ascomycota</taxon>
        <taxon>Pezizomycotina</taxon>
        <taxon>Eurotiomycetes</taxon>
        <taxon>Eurotiomycetidae</taxon>
        <taxon>Eurotiales</taxon>
        <taxon>Aspergillaceae</taxon>
        <taxon>Aspergillus</taxon>
        <taxon>Aspergillus subgen. Circumdati</taxon>
    </lineage>
</organism>
<protein>
    <submittedName>
        <fullName evidence="2">Ent-kaurene synthase</fullName>
    </submittedName>
</protein>
<dbReference type="PANTHER" id="PTHR31739">
    <property type="entry name" value="ENT-COPALYL DIPHOSPHATE SYNTHASE, CHLOROPLASTIC"/>
    <property type="match status" value="1"/>
</dbReference>
<dbReference type="GO" id="GO:0010333">
    <property type="term" value="F:terpene synthase activity"/>
    <property type="evidence" value="ECO:0007669"/>
    <property type="project" value="InterPro"/>
</dbReference>
<dbReference type="SUPFAM" id="SSF48239">
    <property type="entry name" value="Terpenoid cyclases/Protein prenyltransferases"/>
    <property type="match status" value="1"/>
</dbReference>
<reference evidence="2 3" key="1">
    <citation type="submission" date="2018-02" db="EMBL/GenBank/DDBJ databases">
        <title>The genomes of Aspergillus section Nigri reveals drivers in fungal speciation.</title>
        <authorList>
            <consortium name="DOE Joint Genome Institute"/>
            <person name="Vesth T.C."/>
            <person name="Nybo J."/>
            <person name="Theobald S."/>
            <person name="Brandl J."/>
            <person name="Frisvad J.C."/>
            <person name="Nielsen K.F."/>
            <person name="Lyhne E.K."/>
            <person name="Kogle M.E."/>
            <person name="Kuo A."/>
            <person name="Riley R."/>
            <person name="Clum A."/>
            <person name="Nolan M."/>
            <person name="Lipzen A."/>
            <person name="Salamov A."/>
            <person name="Henrissat B."/>
            <person name="Wiebenga A."/>
            <person name="De vries R.P."/>
            <person name="Grigoriev I.V."/>
            <person name="Mortensen U.H."/>
            <person name="Andersen M.R."/>
            <person name="Baker S.E."/>
        </authorList>
    </citation>
    <scope>NUCLEOTIDE SEQUENCE [LARGE SCALE GENOMIC DNA]</scope>
    <source>
        <strain evidence="2 3">CBS 707.79</strain>
    </source>
</reference>
<dbReference type="STRING" id="1448320.A0A319D233"/>
<evidence type="ECO:0000313" key="3">
    <source>
        <dbReference type="Proteomes" id="UP000247810"/>
    </source>
</evidence>
<dbReference type="Proteomes" id="UP000247810">
    <property type="component" value="Unassembled WGS sequence"/>
</dbReference>
<keyword evidence="3" id="KW-1185">Reference proteome</keyword>
<proteinExistence type="inferred from homology"/>
<dbReference type="InterPro" id="IPR050148">
    <property type="entry name" value="Terpene_synthase-like"/>
</dbReference>
<dbReference type="OrthoDB" id="2343925at2759"/>
<dbReference type="AlphaFoldDB" id="A0A319D233"/>
<evidence type="ECO:0000256" key="1">
    <source>
        <dbReference type="ARBA" id="ARBA00006333"/>
    </source>
</evidence>
<dbReference type="EMBL" id="KZ825941">
    <property type="protein sequence ID" value="PYH91566.1"/>
    <property type="molecule type" value="Genomic_DNA"/>
</dbReference>
<dbReference type="VEuPathDB" id="FungiDB:BO71DRAFT_401267"/>